<sequence length="180" mass="21592">MVDSPNDSSKYISMESFGINWFFYVEDMEIPEEDIKNIKPLSKDYSTFIWNMNINNRKHHFALLSKDEKLSLSLTEMDYHWQQDWNNGTYENLSNYLSENIICKPSDKVIVFWQKEHSVETSWDIFLRHWANFLFDDEGVILVSRTYENILLFTSDGMIQMGKRLWSNSYILDKQEKIMK</sequence>
<dbReference type="Proteomes" id="UP000002730">
    <property type="component" value="Chromosome"/>
</dbReference>
<dbReference type="OrthoDB" id="6687905at2"/>
<keyword evidence="2" id="KW-1185">Reference proteome</keyword>
<accession>D9SPE9</accession>
<evidence type="ECO:0000313" key="1">
    <source>
        <dbReference type="EMBL" id="ADL49998.1"/>
    </source>
</evidence>
<proteinExistence type="predicted"/>
<protein>
    <submittedName>
        <fullName evidence="1">Uncharacterized protein</fullName>
    </submittedName>
</protein>
<dbReference type="AlphaFoldDB" id="D9SPE9"/>
<dbReference type="eggNOG" id="ENOG5031F7Z">
    <property type="taxonomic scope" value="Bacteria"/>
</dbReference>
<organism evidence="1 2">
    <name type="scientific">Clostridium cellulovorans (strain ATCC 35296 / DSM 3052 / OCM 3 / 743B)</name>
    <dbReference type="NCBI Taxonomy" id="573061"/>
    <lineage>
        <taxon>Bacteria</taxon>
        <taxon>Bacillati</taxon>
        <taxon>Bacillota</taxon>
        <taxon>Clostridia</taxon>
        <taxon>Eubacteriales</taxon>
        <taxon>Clostridiaceae</taxon>
        <taxon>Clostridium</taxon>
    </lineage>
</organism>
<dbReference type="STRING" id="573061.Clocel_0214"/>
<dbReference type="InterPro" id="IPR021334">
    <property type="entry name" value="DUF2947"/>
</dbReference>
<gene>
    <name evidence="1" type="ordered locus">Clocel_0214</name>
</gene>
<dbReference type="Pfam" id="PF11163">
    <property type="entry name" value="DUF2947"/>
    <property type="match status" value="1"/>
</dbReference>
<evidence type="ECO:0000313" key="2">
    <source>
        <dbReference type="Proteomes" id="UP000002730"/>
    </source>
</evidence>
<dbReference type="RefSeq" id="WP_013291581.1">
    <property type="nucleotide sequence ID" value="NC_014393.1"/>
</dbReference>
<dbReference type="EMBL" id="CP002160">
    <property type="protein sequence ID" value="ADL49998.1"/>
    <property type="molecule type" value="Genomic_DNA"/>
</dbReference>
<dbReference type="KEGG" id="ccb:Clocel_0214"/>
<name>D9SPE9_CLOC7</name>
<dbReference type="HOGENOM" id="CLU_1658980_0_0_9"/>
<reference evidence="1 2" key="1">
    <citation type="submission" date="2010-08" db="EMBL/GenBank/DDBJ databases">
        <title>Complete sequence of Clostridium cellulovorans 743B.</title>
        <authorList>
            <consortium name="US DOE Joint Genome Institute"/>
            <person name="Lucas S."/>
            <person name="Copeland A."/>
            <person name="Lapidus A."/>
            <person name="Cheng J.-F."/>
            <person name="Bruce D."/>
            <person name="Goodwin L."/>
            <person name="Pitluck S."/>
            <person name="Chertkov O."/>
            <person name="Detter J.C."/>
            <person name="Han C."/>
            <person name="Tapia R."/>
            <person name="Land M."/>
            <person name="Hauser L."/>
            <person name="Chang Y.-J."/>
            <person name="Jeffries C."/>
            <person name="Kyrpides N."/>
            <person name="Ivanova N."/>
            <person name="Mikhailova N."/>
            <person name="Hemme C.L."/>
            <person name="Woyke T."/>
        </authorList>
    </citation>
    <scope>NUCLEOTIDE SEQUENCE [LARGE SCALE GENOMIC DNA]</scope>
    <source>
        <strain evidence="2">ATCC 35296 / DSM 3052 / OCM 3 / 743B</strain>
    </source>
</reference>